<sequence>MKTSSNFSKKAGRFSSVCSIVVDFVVKLCSEKIWRNKAKKNTFSI</sequence>
<evidence type="ECO:0000313" key="1">
    <source>
        <dbReference type="EMBL" id="DAD75466.1"/>
    </source>
</evidence>
<reference evidence="1" key="1">
    <citation type="journal article" date="2021" name="Proc. Natl. Acad. Sci. U.S.A.">
        <title>A Catalog of Tens of Thousands of Viruses from Human Metagenomes Reveals Hidden Associations with Chronic Diseases.</title>
        <authorList>
            <person name="Tisza M.J."/>
            <person name="Buck C.B."/>
        </authorList>
    </citation>
    <scope>NUCLEOTIDE SEQUENCE</scope>
    <source>
        <strain evidence="1">CtuvC1</strain>
    </source>
</reference>
<organism evidence="1">
    <name type="scientific">Siphoviridae sp. ctuvC1</name>
    <dbReference type="NCBI Taxonomy" id="2826507"/>
    <lineage>
        <taxon>Viruses</taxon>
        <taxon>Duplodnaviria</taxon>
        <taxon>Heunggongvirae</taxon>
        <taxon>Uroviricota</taxon>
        <taxon>Caudoviricetes</taxon>
    </lineage>
</organism>
<proteinExistence type="predicted"/>
<dbReference type="EMBL" id="BK014784">
    <property type="protein sequence ID" value="DAD75466.1"/>
    <property type="molecule type" value="Genomic_DNA"/>
</dbReference>
<accession>A0A8S5LZS2</accession>
<name>A0A8S5LZS2_9CAUD</name>
<protein>
    <submittedName>
        <fullName evidence="1">Uncharacterized protein</fullName>
    </submittedName>
</protein>